<feature type="disulfide bond" description="Redox-active" evidence="4">
    <location>
        <begin position="87"/>
        <end position="92"/>
    </location>
</feature>
<dbReference type="AlphaFoldDB" id="A0A8J8GSU9"/>
<feature type="region of interest" description="Disordered" evidence="5">
    <location>
        <begin position="171"/>
        <end position="226"/>
    </location>
</feature>
<keyword evidence="3" id="KW-0479">Metal-binding</keyword>
<dbReference type="EMBL" id="JABURA010000004">
    <property type="protein sequence ID" value="NUB93909.1"/>
    <property type="molecule type" value="Genomic_DNA"/>
</dbReference>
<dbReference type="InterPro" id="IPR003782">
    <property type="entry name" value="SCO1/SenC"/>
</dbReference>
<feature type="binding site" evidence="3">
    <location>
        <position position="92"/>
    </location>
    <ligand>
        <name>Cu cation</name>
        <dbReference type="ChEBI" id="CHEBI:23378"/>
    </ligand>
</feature>
<feature type="compositionally biased region" description="Basic and acidic residues" evidence="5">
    <location>
        <begin position="189"/>
        <end position="225"/>
    </location>
</feature>
<evidence type="ECO:0000256" key="4">
    <source>
        <dbReference type="PIRSR" id="PIRSR603782-2"/>
    </source>
</evidence>
<dbReference type="CDD" id="cd02968">
    <property type="entry name" value="SCO"/>
    <property type="match status" value="1"/>
</dbReference>
<feature type="binding site" evidence="3">
    <location>
        <position position="87"/>
    </location>
    <ligand>
        <name>Cu cation</name>
        <dbReference type="ChEBI" id="CHEBI:23378"/>
    </ligand>
</feature>
<feature type="compositionally biased region" description="Acidic residues" evidence="5">
    <location>
        <begin position="175"/>
        <end position="188"/>
    </location>
</feature>
<protein>
    <submittedName>
        <fullName evidence="7">SCO family protein</fullName>
    </submittedName>
</protein>
<comment type="caution">
    <text evidence="7">The sequence shown here is derived from an EMBL/GenBank/DDBJ whole genome shotgun (WGS) entry which is preliminary data.</text>
</comment>
<proteinExistence type="inferred from homology"/>
<evidence type="ECO:0000313" key="8">
    <source>
        <dbReference type="Proteomes" id="UP000728647"/>
    </source>
</evidence>
<feature type="region of interest" description="Disordered" evidence="5">
    <location>
        <begin position="32"/>
        <end position="54"/>
    </location>
</feature>
<accession>A0A8J8GSU9</accession>
<keyword evidence="2 3" id="KW-0186">Copper</keyword>
<dbReference type="PROSITE" id="PS51352">
    <property type="entry name" value="THIOREDOXIN_2"/>
    <property type="match status" value="1"/>
</dbReference>
<organism evidence="7 8">
    <name type="scientific">Haloterrigena gelatinilytica</name>
    <dbReference type="NCBI Taxonomy" id="2741724"/>
    <lineage>
        <taxon>Archaea</taxon>
        <taxon>Methanobacteriati</taxon>
        <taxon>Methanobacteriota</taxon>
        <taxon>Stenosarchaea group</taxon>
        <taxon>Halobacteria</taxon>
        <taxon>Halobacteriales</taxon>
        <taxon>Natrialbaceae</taxon>
        <taxon>Haloterrigena</taxon>
    </lineage>
</organism>
<dbReference type="Gene3D" id="3.40.30.10">
    <property type="entry name" value="Glutaredoxin"/>
    <property type="match status" value="1"/>
</dbReference>
<reference evidence="7" key="1">
    <citation type="submission" date="2020-06" db="EMBL/GenBank/DDBJ databases">
        <title>Haloterrigena sp. nov., an extremely halophilic archaeon isolated from a saline sediment.</title>
        <authorList>
            <person name="Liu B.-B."/>
        </authorList>
    </citation>
    <scope>NUCLEOTIDE SEQUENCE</scope>
    <source>
        <strain evidence="7">SYSU A121-1</strain>
    </source>
</reference>
<dbReference type="InterPro" id="IPR036249">
    <property type="entry name" value="Thioredoxin-like_sf"/>
</dbReference>
<sequence>MERRTYLGSLGVAGFAGIAGCLNSLGLGDSNTALQPADDHPSDPSYPSHGDEFPSFSIPDPVAGTTVSLEDFVGERSFLLTYFYTSCPDGVCPALLTRLQWVQEDAAERDYADDIALLAFTFDPKNDTAEALKDHAEGQHLDYEADNFHFLRPETNEEAKQIMEEKFGMPITPADEADDGDESSEDDGHDGNESHDDGNHGGNESHDDNESHGDGAHAGHTEIVHSKRITLVNEDGYVERAYPKAVQSEMAVTKDQLLEDVGTVVGVE</sequence>
<keyword evidence="4" id="KW-1015">Disulfide bond</keyword>
<dbReference type="Pfam" id="PF02630">
    <property type="entry name" value="SCO1-SenC"/>
    <property type="match status" value="1"/>
</dbReference>
<evidence type="ECO:0000256" key="3">
    <source>
        <dbReference type="PIRSR" id="PIRSR603782-1"/>
    </source>
</evidence>
<dbReference type="GO" id="GO:0046872">
    <property type="term" value="F:metal ion binding"/>
    <property type="evidence" value="ECO:0007669"/>
    <property type="project" value="UniProtKB-KW"/>
</dbReference>
<feature type="domain" description="Thioredoxin" evidence="6">
    <location>
        <begin position="47"/>
        <end position="266"/>
    </location>
</feature>
<dbReference type="RefSeq" id="WP_174703548.1">
    <property type="nucleotide sequence ID" value="NZ_JABURA010000004.1"/>
</dbReference>
<dbReference type="OrthoDB" id="27579at2157"/>
<evidence type="ECO:0000256" key="1">
    <source>
        <dbReference type="ARBA" id="ARBA00010996"/>
    </source>
</evidence>
<comment type="similarity">
    <text evidence="1">Belongs to the SCO1/2 family.</text>
</comment>
<dbReference type="Proteomes" id="UP000728647">
    <property type="component" value="Unassembled WGS sequence"/>
</dbReference>
<gene>
    <name evidence="7" type="ORF">HT576_23325</name>
</gene>
<evidence type="ECO:0000259" key="6">
    <source>
        <dbReference type="PROSITE" id="PS51352"/>
    </source>
</evidence>
<dbReference type="PROSITE" id="PS51257">
    <property type="entry name" value="PROKAR_LIPOPROTEIN"/>
    <property type="match status" value="1"/>
</dbReference>
<evidence type="ECO:0000256" key="2">
    <source>
        <dbReference type="ARBA" id="ARBA00023008"/>
    </source>
</evidence>
<evidence type="ECO:0000256" key="5">
    <source>
        <dbReference type="SAM" id="MobiDB-lite"/>
    </source>
</evidence>
<dbReference type="SUPFAM" id="SSF52833">
    <property type="entry name" value="Thioredoxin-like"/>
    <property type="match status" value="1"/>
</dbReference>
<name>A0A8J8GSU9_9EURY</name>
<evidence type="ECO:0000313" key="7">
    <source>
        <dbReference type="EMBL" id="NUB93909.1"/>
    </source>
</evidence>
<dbReference type="InterPro" id="IPR013766">
    <property type="entry name" value="Thioredoxin_domain"/>
</dbReference>